<protein>
    <submittedName>
        <fullName evidence="2">Uncharacterized protein</fullName>
    </submittedName>
</protein>
<feature type="compositionally biased region" description="Basic and acidic residues" evidence="1">
    <location>
        <begin position="17"/>
        <end position="32"/>
    </location>
</feature>
<feature type="region of interest" description="Disordered" evidence="1">
    <location>
        <begin position="78"/>
        <end position="102"/>
    </location>
</feature>
<keyword evidence="3" id="KW-1185">Reference proteome</keyword>
<evidence type="ECO:0000313" key="2">
    <source>
        <dbReference type="EMBL" id="GHI34561.1"/>
    </source>
</evidence>
<sequence>MLNFPPPKLHTRSAGGHVHERVRTRRPSDHPEGGGAAVPRHRQGVDPRVVAGYTPVRGTAAMYGRALGGVGHACPVSNREIRPSSSTVKDHRVRISPQVSLE</sequence>
<dbReference type="Proteomes" id="UP001052655">
    <property type="component" value="Unassembled WGS sequence"/>
</dbReference>
<accession>A0ABQ3QB94</accession>
<feature type="region of interest" description="Disordered" evidence="1">
    <location>
        <begin position="1"/>
        <end position="45"/>
    </location>
</feature>
<proteinExistence type="predicted"/>
<comment type="caution">
    <text evidence="2">The sequence shown here is derived from an EMBL/GenBank/DDBJ whole genome shotgun (WGS) entry which is preliminary data.</text>
</comment>
<gene>
    <name evidence="2" type="ORF">Sdagh_62910</name>
</gene>
<organism evidence="2 3">
    <name type="scientific">Streptomyces daghestanicus</name>
    <dbReference type="NCBI Taxonomy" id="66885"/>
    <lineage>
        <taxon>Bacteria</taxon>
        <taxon>Bacillati</taxon>
        <taxon>Actinomycetota</taxon>
        <taxon>Actinomycetes</taxon>
        <taxon>Kitasatosporales</taxon>
        <taxon>Streptomycetaceae</taxon>
        <taxon>Streptomyces</taxon>
    </lineage>
</organism>
<dbReference type="EMBL" id="BNDX01000016">
    <property type="protein sequence ID" value="GHI34561.1"/>
    <property type="molecule type" value="Genomic_DNA"/>
</dbReference>
<reference evidence="2" key="1">
    <citation type="submission" date="2024-05" db="EMBL/GenBank/DDBJ databases">
        <title>Whole genome shotgun sequence of Streptomyces daghestanicus NBRC 12762.</title>
        <authorList>
            <person name="Komaki H."/>
            <person name="Tamura T."/>
        </authorList>
    </citation>
    <scope>NUCLEOTIDE SEQUENCE</scope>
    <source>
        <strain evidence="2">NBRC 12762</strain>
    </source>
</reference>
<evidence type="ECO:0000313" key="3">
    <source>
        <dbReference type="Proteomes" id="UP001052655"/>
    </source>
</evidence>
<name>A0ABQ3QB94_9ACTN</name>
<evidence type="ECO:0000256" key="1">
    <source>
        <dbReference type="SAM" id="MobiDB-lite"/>
    </source>
</evidence>